<evidence type="ECO:0000256" key="11">
    <source>
        <dbReference type="HAMAP-Rule" id="MF_00109"/>
    </source>
</evidence>
<evidence type="ECO:0000256" key="3">
    <source>
        <dbReference type="ARBA" id="ARBA00012154"/>
    </source>
</evidence>
<dbReference type="PROSITE" id="PS01128">
    <property type="entry name" value="SHIKIMATE_KINASE"/>
    <property type="match status" value="1"/>
</dbReference>
<comment type="subunit">
    <text evidence="11">Monomer.</text>
</comment>
<feature type="binding site" evidence="11">
    <location>
        <begin position="16"/>
        <end position="21"/>
    </location>
    <ligand>
        <name>ATP</name>
        <dbReference type="ChEBI" id="CHEBI:30616"/>
    </ligand>
</feature>
<accession>A0A1G9E2N7</accession>
<dbReference type="GO" id="GO:0000287">
    <property type="term" value="F:magnesium ion binding"/>
    <property type="evidence" value="ECO:0007669"/>
    <property type="project" value="UniProtKB-UniRule"/>
</dbReference>
<dbReference type="SUPFAM" id="SSF52540">
    <property type="entry name" value="P-loop containing nucleoside triphosphate hydrolases"/>
    <property type="match status" value="1"/>
</dbReference>
<feature type="binding site" evidence="11">
    <location>
        <position position="158"/>
    </location>
    <ligand>
        <name>ATP</name>
        <dbReference type="ChEBI" id="CHEBI:30616"/>
    </ligand>
</feature>
<keyword evidence="7 11" id="KW-0418">Kinase</keyword>
<evidence type="ECO:0000256" key="10">
    <source>
        <dbReference type="ARBA" id="ARBA00048567"/>
    </source>
</evidence>
<reference evidence="13" key="1">
    <citation type="submission" date="2016-10" db="EMBL/GenBank/DDBJ databases">
        <authorList>
            <person name="Varghese N."/>
            <person name="Submissions S."/>
        </authorList>
    </citation>
    <scope>NUCLEOTIDE SEQUENCE [LARGE SCALE GENOMIC DNA]</scope>
    <source>
        <strain evidence="13">CBMB127</strain>
    </source>
</reference>
<keyword evidence="11" id="KW-0460">Magnesium</keyword>
<evidence type="ECO:0000256" key="6">
    <source>
        <dbReference type="ARBA" id="ARBA00022741"/>
    </source>
</evidence>
<dbReference type="PANTHER" id="PTHR21087">
    <property type="entry name" value="SHIKIMATE KINASE"/>
    <property type="match status" value="1"/>
</dbReference>
<protein>
    <recommendedName>
        <fullName evidence="3 11">Shikimate kinase</fullName>
        <shortName evidence="11">SK</shortName>
        <ecNumber evidence="3 11">2.7.1.71</ecNumber>
    </recommendedName>
</protein>
<feature type="binding site" evidence="11">
    <location>
        <position position="38"/>
    </location>
    <ligand>
        <name>substrate</name>
    </ligand>
</feature>
<name>A0A1G9E2N7_9PROT</name>
<proteinExistence type="inferred from homology"/>
<feature type="binding site" evidence="11">
    <location>
        <position position="20"/>
    </location>
    <ligand>
        <name>Mg(2+)</name>
        <dbReference type="ChEBI" id="CHEBI:18420"/>
    </ligand>
</feature>
<gene>
    <name evidence="11" type="primary">aroK</name>
    <name evidence="12" type="ORF">SAMN05192566_2133</name>
</gene>
<sequence>MGERIPKNIFLIGLMGAGKTTVGKLIAKNLGKTFYDTDHVIEQRTGVKIPTIFELEGEEGFRKRETSTLDELAQQDNIVLATGGGAIIAPENRKILRKHGYVIYLRANVNELYLRTRNDKNRPLLQNVDIKARLEQLFHARNPLYTETADLIVDTGHQPVAVIIHKIETALNALESSCKP</sequence>
<dbReference type="Pfam" id="PF01202">
    <property type="entry name" value="SKI"/>
    <property type="match status" value="1"/>
</dbReference>
<feature type="binding site" evidence="11">
    <location>
        <position position="84"/>
    </location>
    <ligand>
        <name>substrate</name>
    </ligand>
</feature>
<dbReference type="STRING" id="492660.SAMN05192566_2133"/>
<dbReference type="InterPro" id="IPR000623">
    <property type="entry name" value="Shikimate_kinase/TSH1"/>
</dbReference>
<dbReference type="CDD" id="cd00464">
    <property type="entry name" value="SK"/>
    <property type="match status" value="1"/>
</dbReference>
<dbReference type="GO" id="GO:0009073">
    <property type="term" value="P:aromatic amino acid family biosynthetic process"/>
    <property type="evidence" value="ECO:0007669"/>
    <property type="project" value="UniProtKB-KW"/>
</dbReference>
<comment type="subcellular location">
    <subcellularLocation>
        <location evidence="11">Cytoplasm</location>
    </subcellularLocation>
</comment>
<evidence type="ECO:0000313" key="12">
    <source>
        <dbReference type="EMBL" id="SDK70402.1"/>
    </source>
</evidence>
<dbReference type="GO" id="GO:0005829">
    <property type="term" value="C:cytosol"/>
    <property type="evidence" value="ECO:0007669"/>
    <property type="project" value="TreeGrafter"/>
</dbReference>
<dbReference type="RefSeq" id="WP_091472365.1">
    <property type="nucleotide sequence ID" value="NZ_FNFX01000004.1"/>
</dbReference>
<dbReference type="HAMAP" id="MF_00109">
    <property type="entry name" value="Shikimate_kinase"/>
    <property type="match status" value="1"/>
</dbReference>
<feature type="binding site" evidence="11">
    <location>
        <position position="141"/>
    </location>
    <ligand>
        <name>substrate</name>
    </ligand>
</feature>
<keyword evidence="11" id="KW-0963">Cytoplasm</keyword>
<dbReference type="Gene3D" id="3.40.50.300">
    <property type="entry name" value="P-loop containing nucleotide triphosphate hydrolases"/>
    <property type="match status" value="1"/>
</dbReference>
<keyword evidence="11" id="KW-0479">Metal-binding</keyword>
<dbReference type="GO" id="GO:0008652">
    <property type="term" value="P:amino acid biosynthetic process"/>
    <property type="evidence" value="ECO:0007669"/>
    <property type="project" value="UniProtKB-KW"/>
</dbReference>
<evidence type="ECO:0000256" key="1">
    <source>
        <dbReference type="ARBA" id="ARBA00004842"/>
    </source>
</evidence>
<comment type="catalytic activity">
    <reaction evidence="10 11">
        <text>shikimate + ATP = 3-phosphoshikimate + ADP + H(+)</text>
        <dbReference type="Rhea" id="RHEA:13121"/>
        <dbReference type="ChEBI" id="CHEBI:15378"/>
        <dbReference type="ChEBI" id="CHEBI:30616"/>
        <dbReference type="ChEBI" id="CHEBI:36208"/>
        <dbReference type="ChEBI" id="CHEBI:145989"/>
        <dbReference type="ChEBI" id="CHEBI:456216"/>
        <dbReference type="EC" id="2.7.1.71"/>
    </reaction>
</comment>
<dbReference type="EC" id="2.7.1.71" evidence="3 11"/>
<dbReference type="OrthoDB" id="9800332at2"/>
<dbReference type="InterPro" id="IPR031322">
    <property type="entry name" value="Shikimate/glucono_kinase"/>
</dbReference>
<evidence type="ECO:0000256" key="7">
    <source>
        <dbReference type="ARBA" id="ARBA00022777"/>
    </source>
</evidence>
<dbReference type="AlphaFoldDB" id="A0A1G9E2N7"/>
<dbReference type="UniPathway" id="UPA00053">
    <property type="reaction ID" value="UER00088"/>
</dbReference>
<evidence type="ECO:0000256" key="8">
    <source>
        <dbReference type="ARBA" id="ARBA00022840"/>
    </source>
</evidence>
<dbReference type="PRINTS" id="PR01100">
    <property type="entry name" value="SHIKIMTKNASE"/>
</dbReference>
<comment type="similarity">
    <text evidence="2 11">Belongs to the shikimate kinase family.</text>
</comment>
<dbReference type="PANTHER" id="PTHR21087:SF16">
    <property type="entry name" value="SHIKIMATE KINASE 1, CHLOROPLASTIC"/>
    <property type="match status" value="1"/>
</dbReference>
<evidence type="ECO:0000256" key="2">
    <source>
        <dbReference type="ARBA" id="ARBA00006997"/>
    </source>
</evidence>
<evidence type="ECO:0000256" key="9">
    <source>
        <dbReference type="ARBA" id="ARBA00023141"/>
    </source>
</evidence>
<evidence type="ECO:0000256" key="4">
    <source>
        <dbReference type="ARBA" id="ARBA00022605"/>
    </source>
</evidence>
<dbReference type="InterPro" id="IPR023000">
    <property type="entry name" value="Shikimate_kinase_CS"/>
</dbReference>
<feature type="binding site" evidence="11">
    <location>
        <position position="122"/>
    </location>
    <ligand>
        <name>ATP</name>
        <dbReference type="ChEBI" id="CHEBI:30616"/>
    </ligand>
</feature>
<evidence type="ECO:0000313" key="13">
    <source>
        <dbReference type="Proteomes" id="UP000198629"/>
    </source>
</evidence>
<keyword evidence="4 11" id="KW-0028">Amino-acid biosynthesis</keyword>
<feature type="binding site" evidence="11">
    <location>
        <position position="62"/>
    </location>
    <ligand>
        <name>substrate</name>
    </ligand>
</feature>
<dbReference type="Proteomes" id="UP000198629">
    <property type="component" value="Unassembled WGS sequence"/>
</dbReference>
<organism evidence="12 13">
    <name type="scientific">Methylophilus rhizosphaerae</name>
    <dbReference type="NCBI Taxonomy" id="492660"/>
    <lineage>
        <taxon>Bacteria</taxon>
        <taxon>Pseudomonadati</taxon>
        <taxon>Pseudomonadota</taxon>
        <taxon>Betaproteobacteria</taxon>
        <taxon>Nitrosomonadales</taxon>
        <taxon>Methylophilaceae</taxon>
        <taxon>Methylophilus</taxon>
    </lineage>
</organism>
<keyword evidence="9 11" id="KW-0057">Aromatic amino acid biosynthesis</keyword>
<dbReference type="GO" id="GO:0004765">
    <property type="term" value="F:shikimate kinase activity"/>
    <property type="evidence" value="ECO:0007669"/>
    <property type="project" value="UniProtKB-UniRule"/>
</dbReference>
<dbReference type="GO" id="GO:0005524">
    <property type="term" value="F:ATP binding"/>
    <property type="evidence" value="ECO:0007669"/>
    <property type="project" value="UniProtKB-UniRule"/>
</dbReference>
<comment type="pathway">
    <text evidence="1 11">Metabolic intermediate biosynthesis; chorismate biosynthesis; chorismate from D-erythrose 4-phosphate and phosphoenolpyruvate: step 5/7.</text>
</comment>
<dbReference type="InterPro" id="IPR027417">
    <property type="entry name" value="P-loop_NTPase"/>
</dbReference>
<keyword evidence="8 11" id="KW-0067">ATP-binding</keyword>
<keyword evidence="5 11" id="KW-0808">Transferase</keyword>
<evidence type="ECO:0000256" key="5">
    <source>
        <dbReference type="ARBA" id="ARBA00022679"/>
    </source>
</evidence>
<keyword evidence="6 11" id="KW-0547">Nucleotide-binding</keyword>
<comment type="function">
    <text evidence="11">Catalyzes the specific phosphorylation of the 3-hydroxyl group of shikimic acid using ATP as a cosubstrate.</text>
</comment>
<dbReference type="EMBL" id="FNFX01000004">
    <property type="protein sequence ID" value="SDK70402.1"/>
    <property type="molecule type" value="Genomic_DNA"/>
</dbReference>
<comment type="cofactor">
    <cofactor evidence="11">
        <name>Mg(2+)</name>
        <dbReference type="ChEBI" id="CHEBI:18420"/>
    </cofactor>
    <text evidence="11">Binds 1 Mg(2+) ion per subunit.</text>
</comment>
<dbReference type="GO" id="GO:0009423">
    <property type="term" value="P:chorismate biosynthetic process"/>
    <property type="evidence" value="ECO:0007669"/>
    <property type="project" value="UniProtKB-UniRule"/>
</dbReference>
<keyword evidence="13" id="KW-1185">Reference proteome</keyword>